<evidence type="ECO:0000259" key="10">
    <source>
        <dbReference type="Pfam" id="PF13297"/>
    </source>
</evidence>
<evidence type="ECO:0000256" key="3">
    <source>
        <dbReference type="ARBA" id="ARBA00008726"/>
    </source>
</evidence>
<keyword evidence="7" id="KW-0539">Nucleus</keyword>
<feature type="region of interest" description="Disordered" evidence="9">
    <location>
        <begin position="243"/>
        <end position="271"/>
    </location>
</feature>
<evidence type="ECO:0000256" key="8">
    <source>
        <dbReference type="ARBA" id="ARBA00023306"/>
    </source>
</evidence>
<dbReference type="EMBL" id="JBBWWR010000019">
    <property type="protein sequence ID" value="KAK8942201.1"/>
    <property type="molecule type" value="Genomic_DNA"/>
</dbReference>
<evidence type="ECO:0000256" key="9">
    <source>
        <dbReference type="SAM" id="MobiDB-lite"/>
    </source>
</evidence>
<organism evidence="12 13">
    <name type="scientific">Platanthera guangdongensis</name>
    <dbReference type="NCBI Taxonomy" id="2320717"/>
    <lineage>
        <taxon>Eukaryota</taxon>
        <taxon>Viridiplantae</taxon>
        <taxon>Streptophyta</taxon>
        <taxon>Embryophyta</taxon>
        <taxon>Tracheophyta</taxon>
        <taxon>Spermatophyta</taxon>
        <taxon>Magnoliopsida</taxon>
        <taxon>Liliopsida</taxon>
        <taxon>Asparagales</taxon>
        <taxon>Orchidaceae</taxon>
        <taxon>Orchidoideae</taxon>
        <taxon>Orchideae</taxon>
        <taxon>Orchidinae</taxon>
        <taxon>Platanthera</taxon>
    </lineage>
</organism>
<dbReference type="CDD" id="cd17039">
    <property type="entry name" value="Ubl_ubiquitin_like"/>
    <property type="match status" value="1"/>
</dbReference>
<name>A0ABR2LJ67_9ASPA</name>
<keyword evidence="5" id="KW-0507">mRNA processing</keyword>
<reference evidence="12 13" key="1">
    <citation type="journal article" date="2022" name="Nat. Plants">
        <title>Genomes of leafy and leafless Platanthera orchids illuminate the evolution of mycoheterotrophy.</title>
        <authorList>
            <person name="Li M.H."/>
            <person name="Liu K.W."/>
            <person name="Li Z."/>
            <person name="Lu H.C."/>
            <person name="Ye Q.L."/>
            <person name="Zhang D."/>
            <person name="Wang J.Y."/>
            <person name="Li Y.F."/>
            <person name="Zhong Z.M."/>
            <person name="Liu X."/>
            <person name="Yu X."/>
            <person name="Liu D.K."/>
            <person name="Tu X.D."/>
            <person name="Liu B."/>
            <person name="Hao Y."/>
            <person name="Liao X.Y."/>
            <person name="Jiang Y.T."/>
            <person name="Sun W.H."/>
            <person name="Chen J."/>
            <person name="Chen Y.Q."/>
            <person name="Ai Y."/>
            <person name="Zhai J.W."/>
            <person name="Wu S.S."/>
            <person name="Zhou Z."/>
            <person name="Hsiao Y.Y."/>
            <person name="Wu W.L."/>
            <person name="Chen Y.Y."/>
            <person name="Lin Y.F."/>
            <person name="Hsu J.L."/>
            <person name="Li C.Y."/>
            <person name="Wang Z.W."/>
            <person name="Zhao X."/>
            <person name="Zhong W.Y."/>
            <person name="Ma X.K."/>
            <person name="Ma L."/>
            <person name="Huang J."/>
            <person name="Chen G.Z."/>
            <person name="Huang M.Z."/>
            <person name="Huang L."/>
            <person name="Peng D.H."/>
            <person name="Luo Y.B."/>
            <person name="Zou S.Q."/>
            <person name="Chen S.P."/>
            <person name="Lan S."/>
            <person name="Tsai W.C."/>
            <person name="Van de Peer Y."/>
            <person name="Liu Z.J."/>
        </authorList>
    </citation>
    <scope>NUCLEOTIDE SEQUENCE [LARGE SCALE GENOMIC DNA]</scope>
    <source>
        <strain evidence="12">Lor288</strain>
    </source>
</reference>
<evidence type="ECO:0000313" key="13">
    <source>
        <dbReference type="Proteomes" id="UP001412067"/>
    </source>
</evidence>
<keyword evidence="8" id="KW-0131">Cell cycle</keyword>
<evidence type="ECO:0000256" key="1">
    <source>
        <dbReference type="ARBA" id="ARBA00004123"/>
    </source>
</evidence>
<comment type="similarity">
    <text evidence="3">Belongs to the SDE2 family.</text>
</comment>
<keyword evidence="4" id="KW-0963">Cytoplasm</keyword>
<feature type="compositionally biased region" description="Polar residues" evidence="9">
    <location>
        <begin position="260"/>
        <end position="271"/>
    </location>
</feature>
<evidence type="ECO:0000313" key="12">
    <source>
        <dbReference type="EMBL" id="KAK8942201.1"/>
    </source>
</evidence>
<dbReference type="InterPro" id="IPR053822">
    <property type="entry name" value="SDE2-like_dom"/>
</dbReference>
<gene>
    <name evidence="12" type="ORF">KSP40_PGU007314</name>
</gene>
<feature type="domain" description="SDE2/SF3A3 SAP" evidence="10">
    <location>
        <begin position="376"/>
        <end position="443"/>
    </location>
</feature>
<sequence>MAVYQLLVKLLGGRTQCFQFSTPTISGETLKEHIFSKTRIPLPFQRLITGSRVVLDETLISAADGFFPSCVLLLPLSGGKGGFGSLLRGAATKAGQKKTNNFDACRDMSGRRLRHVNAEKKLEEWKADAEDRKLEKIAEQFLKKKAKETKKNSSVDVNKYLEKYREDSAKCMEEVDESVRQSFEVYKDLKRKICPGSDMSSKRLKIWLGKNKIDESCSEDDNDEDEEKSVVLDGNLPRHIKEINGSSSMVAGSGVGLDGESSSGASGQSNLEQANESILYEGSSVNVSDQSSSEGLQENFEILFPMADQSCHNMENKFCSSSSSETETVVVPESIDLANAISNVVKVPEEDEFKPDLHMQADSYFCANIVAAQAPDNSSLEEPLNLEKYYSAAELEVLGMDRLKAELQGQGLKCGGTLPERASRLYLLKTTPFAMLPRKFLAKPAK</sequence>
<protein>
    <recommendedName>
        <fullName evidence="14">Sde2 N-terminal ubiquitin domain-containing protein</fullName>
    </recommendedName>
</protein>
<evidence type="ECO:0000256" key="2">
    <source>
        <dbReference type="ARBA" id="ARBA00004496"/>
    </source>
</evidence>
<comment type="subcellular location">
    <subcellularLocation>
        <location evidence="2">Cytoplasm</location>
    </subcellularLocation>
    <subcellularLocation>
        <location evidence="1">Nucleus</location>
    </subcellularLocation>
</comment>
<accession>A0ABR2LJ67</accession>
<dbReference type="Pfam" id="PF13297">
    <property type="entry name" value="SDE2_2C"/>
    <property type="match status" value="1"/>
</dbReference>
<evidence type="ECO:0000256" key="5">
    <source>
        <dbReference type="ARBA" id="ARBA00022664"/>
    </source>
</evidence>
<dbReference type="InterPro" id="IPR025086">
    <property type="entry name" value="SDE2/SF3A3_SAP"/>
</dbReference>
<evidence type="ECO:0000256" key="6">
    <source>
        <dbReference type="ARBA" id="ARBA00023187"/>
    </source>
</evidence>
<dbReference type="Pfam" id="PF22782">
    <property type="entry name" value="SDE2"/>
    <property type="match status" value="1"/>
</dbReference>
<evidence type="ECO:0000256" key="7">
    <source>
        <dbReference type="ARBA" id="ARBA00023242"/>
    </source>
</evidence>
<evidence type="ECO:0000259" key="11">
    <source>
        <dbReference type="Pfam" id="PF22782"/>
    </source>
</evidence>
<evidence type="ECO:0000256" key="4">
    <source>
        <dbReference type="ARBA" id="ARBA00022490"/>
    </source>
</evidence>
<evidence type="ECO:0008006" key="14">
    <source>
        <dbReference type="Google" id="ProtNLM"/>
    </source>
</evidence>
<proteinExistence type="inferred from homology"/>
<keyword evidence="6" id="KW-0508">mRNA splicing</keyword>
<dbReference type="InterPro" id="IPR029071">
    <property type="entry name" value="Ubiquitin-like_domsf"/>
</dbReference>
<dbReference type="PANTHER" id="PTHR12786:SF1">
    <property type="entry name" value="SPLICING REGULATOR SDE2"/>
    <property type="match status" value="1"/>
</dbReference>
<dbReference type="PANTHER" id="PTHR12786">
    <property type="entry name" value="SPLICING FACTOR SF3A-RELATED"/>
    <property type="match status" value="1"/>
</dbReference>
<comment type="caution">
    <text evidence="12">The sequence shown here is derived from an EMBL/GenBank/DDBJ whole genome shotgun (WGS) entry which is preliminary data.</text>
</comment>
<dbReference type="SUPFAM" id="SSF54236">
    <property type="entry name" value="Ubiquitin-like"/>
    <property type="match status" value="1"/>
</dbReference>
<dbReference type="Proteomes" id="UP001412067">
    <property type="component" value="Unassembled WGS sequence"/>
</dbReference>
<keyword evidence="13" id="KW-1185">Reference proteome</keyword>
<feature type="domain" description="SDE2-like" evidence="11">
    <location>
        <begin position="78"/>
        <end position="180"/>
    </location>
</feature>
<dbReference type="InterPro" id="IPR051421">
    <property type="entry name" value="RNA_Proc_DNA_Dmg_Regulator"/>
</dbReference>